<feature type="region of interest" description="Disordered" evidence="6">
    <location>
        <begin position="109"/>
        <end position="138"/>
    </location>
</feature>
<evidence type="ECO:0000256" key="5">
    <source>
        <dbReference type="ARBA" id="ARBA00023242"/>
    </source>
</evidence>
<dbReference type="GO" id="GO:0003700">
    <property type="term" value="F:DNA-binding transcription factor activity"/>
    <property type="evidence" value="ECO:0007669"/>
    <property type="project" value="InterPro"/>
</dbReference>
<feature type="region of interest" description="Disordered" evidence="6">
    <location>
        <begin position="423"/>
        <end position="452"/>
    </location>
</feature>
<dbReference type="PANTHER" id="PTHR46412">
    <property type="entry name" value="BES1-INTERACTING MYC-LIKE PROTEIN"/>
    <property type="match status" value="1"/>
</dbReference>
<dbReference type="Gene3D" id="4.10.280.10">
    <property type="entry name" value="Helix-loop-helix DNA-binding domain"/>
    <property type="match status" value="1"/>
</dbReference>
<feature type="region of interest" description="Disordered" evidence="6">
    <location>
        <begin position="1"/>
        <end position="37"/>
    </location>
</feature>
<feature type="domain" description="BHLH" evidence="7">
    <location>
        <begin position="257"/>
        <end position="307"/>
    </location>
</feature>
<reference evidence="8" key="1">
    <citation type="submission" date="2024-03" db="EMBL/GenBank/DDBJ databases">
        <title>WGS assembly of Saponaria officinalis var. Norfolk2.</title>
        <authorList>
            <person name="Jenkins J."/>
            <person name="Shu S."/>
            <person name="Grimwood J."/>
            <person name="Barry K."/>
            <person name="Goodstein D."/>
            <person name="Schmutz J."/>
            <person name="Leebens-Mack J."/>
            <person name="Osbourn A."/>
        </authorList>
    </citation>
    <scope>NUCLEOTIDE SEQUENCE [LARGE SCALE GENOMIC DNA]</scope>
    <source>
        <strain evidence="8">JIC</strain>
    </source>
</reference>
<dbReference type="CDD" id="cd11453">
    <property type="entry name" value="bHLH_AtBIM_like"/>
    <property type="match status" value="1"/>
</dbReference>
<dbReference type="GO" id="GO:0046983">
    <property type="term" value="F:protein dimerization activity"/>
    <property type="evidence" value="ECO:0007669"/>
    <property type="project" value="InterPro"/>
</dbReference>
<sequence>MELPQSRPFGATQARKATHDFLSLNSHSSLRQDPRPSQVFKFSGDFLQTRDFFQPLDGEQKNGVKEDNAVDINDKPAQLAPPTSVVEHLLPGGIGTYSISRLPYITQKVPKPEENGMPVVSVTSSDRNDDNSNCSSYTGGSFMLWEESAAKMGRTGKGSLGDVSLVKESMKVRHWPLDRPSQSSSNRRSSVSPLSSSQAPAQKIQSFMEMLKSAKGSHPMEEEDEEDLSIKKESSSSQRGELQVKVDGKNSDQKANTPRSKHSATEQRRRCKINDRFQMLRELIPHNDQKRDKASFLLEVIEYIQFLQEKVNRYEGSYPGWNSEPAKLIPWTNNHGPSESFVDQPRILNGVTNPALTFSAKLDEKPTGVSLKIPRNTQAQAECSIPNSINFKTMDRQFEMATKAGPISSPVQADVYPSFGSSCAVAQPSSRSPDGGNASLPESPLWQSRTSGCEPSVADVKLNDQGLAFEGGSINISSIYSQGLLSTLTRALQTSGVDLSQASISVQVDIGKRASNRQSSPDTKAKSAEAPCNNQSRSDHVVKRLKTG</sequence>
<dbReference type="InterPro" id="IPR044295">
    <property type="entry name" value="BIM1/2/3"/>
</dbReference>
<comment type="caution">
    <text evidence="8">The sequence shown here is derived from an EMBL/GenBank/DDBJ whole genome shotgun (WGS) entry which is preliminary data.</text>
</comment>
<dbReference type="PROSITE" id="PS50888">
    <property type="entry name" value="BHLH"/>
    <property type="match status" value="1"/>
</dbReference>
<evidence type="ECO:0000256" key="6">
    <source>
        <dbReference type="SAM" id="MobiDB-lite"/>
    </source>
</evidence>
<protein>
    <recommendedName>
        <fullName evidence="7">BHLH domain-containing protein</fullName>
    </recommendedName>
</protein>
<dbReference type="Proteomes" id="UP001443914">
    <property type="component" value="Unassembled WGS sequence"/>
</dbReference>
<dbReference type="Pfam" id="PF00010">
    <property type="entry name" value="HLH"/>
    <property type="match status" value="1"/>
</dbReference>
<dbReference type="AlphaFoldDB" id="A0AAW1H2K9"/>
<evidence type="ECO:0000256" key="4">
    <source>
        <dbReference type="ARBA" id="ARBA00023163"/>
    </source>
</evidence>
<feature type="compositionally biased region" description="Basic and acidic residues" evidence="6">
    <location>
        <begin position="242"/>
        <end position="252"/>
    </location>
</feature>
<evidence type="ECO:0000259" key="7">
    <source>
        <dbReference type="PROSITE" id="PS50888"/>
    </source>
</evidence>
<keyword evidence="2" id="KW-0805">Transcription regulation</keyword>
<keyword evidence="3" id="KW-0238">DNA-binding</keyword>
<proteinExistence type="predicted"/>
<dbReference type="PANTHER" id="PTHR46412:SF9">
    <property type="entry name" value="TRANSCRIPTION FACTOR BIM3"/>
    <property type="match status" value="1"/>
</dbReference>
<evidence type="ECO:0000313" key="8">
    <source>
        <dbReference type="EMBL" id="KAK9669072.1"/>
    </source>
</evidence>
<dbReference type="GO" id="GO:0006351">
    <property type="term" value="P:DNA-templated transcription"/>
    <property type="evidence" value="ECO:0007669"/>
    <property type="project" value="InterPro"/>
</dbReference>
<feature type="region of interest" description="Disordered" evidence="6">
    <location>
        <begin position="512"/>
        <end position="548"/>
    </location>
</feature>
<dbReference type="SUPFAM" id="SSF47459">
    <property type="entry name" value="HLH, helix-loop-helix DNA-binding domain"/>
    <property type="match status" value="1"/>
</dbReference>
<feature type="region of interest" description="Disordered" evidence="6">
    <location>
        <begin position="172"/>
        <end position="270"/>
    </location>
</feature>
<evidence type="ECO:0000256" key="1">
    <source>
        <dbReference type="ARBA" id="ARBA00004123"/>
    </source>
</evidence>
<organism evidence="8 9">
    <name type="scientific">Saponaria officinalis</name>
    <name type="common">Common soapwort</name>
    <name type="synonym">Lychnis saponaria</name>
    <dbReference type="NCBI Taxonomy" id="3572"/>
    <lineage>
        <taxon>Eukaryota</taxon>
        <taxon>Viridiplantae</taxon>
        <taxon>Streptophyta</taxon>
        <taxon>Embryophyta</taxon>
        <taxon>Tracheophyta</taxon>
        <taxon>Spermatophyta</taxon>
        <taxon>Magnoliopsida</taxon>
        <taxon>eudicotyledons</taxon>
        <taxon>Gunneridae</taxon>
        <taxon>Pentapetalae</taxon>
        <taxon>Caryophyllales</taxon>
        <taxon>Caryophyllaceae</taxon>
        <taxon>Caryophylleae</taxon>
        <taxon>Saponaria</taxon>
    </lineage>
</organism>
<dbReference type="GO" id="GO:0005634">
    <property type="term" value="C:nucleus"/>
    <property type="evidence" value="ECO:0007669"/>
    <property type="project" value="UniProtKB-SubCell"/>
</dbReference>
<dbReference type="InterPro" id="IPR036638">
    <property type="entry name" value="HLH_DNA-bd_sf"/>
</dbReference>
<name>A0AAW1H2K9_SAPOF</name>
<dbReference type="FunFam" id="4.10.280.10:FF:000093">
    <property type="entry name" value="BHLH domain class transcription factor"/>
    <property type="match status" value="1"/>
</dbReference>
<keyword evidence="5" id="KW-0539">Nucleus</keyword>
<dbReference type="EMBL" id="JBDFQZ010000013">
    <property type="protein sequence ID" value="KAK9669072.1"/>
    <property type="molecule type" value="Genomic_DNA"/>
</dbReference>
<feature type="compositionally biased region" description="Low complexity" evidence="6">
    <location>
        <begin position="119"/>
        <end position="136"/>
    </location>
</feature>
<gene>
    <name evidence="8" type="ORF">RND81_13G107300</name>
</gene>
<feature type="compositionally biased region" description="Low complexity" evidence="6">
    <location>
        <begin position="179"/>
        <end position="202"/>
    </location>
</feature>
<dbReference type="SMART" id="SM00353">
    <property type="entry name" value="HLH"/>
    <property type="match status" value="1"/>
</dbReference>
<dbReference type="GO" id="GO:0003677">
    <property type="term" value="F:DNA binding"/>
    <property type="evidence" value="ECO:0007669"/>
    <property type="project" value="UniProtKB-KW"/>
</dbReference>
<keyword evidence="4" id="KW-0804">Transcription</keyword>
<evidence type="ECO:0000256" key="3">
    <source>
        <dbReference type="ARBA" id="ARBA00023125"/>
    </source>
</evidence>
<keyword evidence="9" id="KW-1185">Reference proteome</keyword>
<evidence type="ECO:0000313" key="9">
    <source>
        <dbReference type="Proteomes" id="UP001443914"/>
    </source>
</evidence>
<accession>A0AAW1H2K9</accession>
<comment type="subcellular location">
    <subcellularLocation>
        <location evidence="1">Nucleus</location>
    </subcellularLocation>
</comment>
<evidence type="ECO:0000256" key="2">
    <source>
        <dbReference type="ARBA" id="ARBA00023015"/>
    </source>
</evidence>
<dbReference type="InterPro" id="IPR011598">
    <property type="entry name" value="bHLH_dom"/>
</dbReference>